<feature type="domain" description="HTH cro/C1-type" evidence="1">
    <location>
        <begin position="29"/>
        <end position="82"/>
    </location>
</feature>
<dbReference type="InterPro" id="IPR010982">
    <property type="entry name" value="Lambda_DNA-bd_dom_sf"/>
</dbReference>
<dbReference type="PROSITE" id="PS50943">
    <property type="entry name" value="HTH_CROC1"/>
    <property type="match status" value="1"/>
</dbReference>
<dbReference type="Gene3D" id="1.10.260.40">
    <property type="entry name" value="lambda repressor-like DNA-binding domains"/>
    <property type="match status" value="1"/>
</dbReference>
<dbReference type="Proteomes" id="UP000217289">
    <property type="component" value="Chromosome"/>
</dbReference>
<dbReference type="OrthoDB" id="5516137at2"/>
<organism evidence="2 3">
    <name type="scientific">Melittangium boletus DSM 14713</name>
    <dbReference type="NCBI Taxonomy" id="1294270"/>
    <lineage>
        <taxon>Bacteria</taxon>
        <taxon>Pseudomonadati</taxon>
        <taxon>Myxococcota</taxon>
        <taxon>Myxococcia</taxon>
        <taxon>Myxococcales</taxon>
        <taxon>Cystobacterineae</taxon>
        <taxon>Archangiaceae</taxon>
        <taxon>Melittangium</taxon>
    </lineage>
</organism>
<protein>
    <submittedName>
        <fullName evidence="2">Transcriptional regulator</fullName>
    </submittedName>
</protein>
<dbReference type="KEGG" id="mbd:MEBOL_003954"/>
<dbReference type="Pfam" id="PF01381">
    <property type="entry name" value="HTH_3"/>
    <property type="match status" value="1"/>
</dbReference>
<dbReference type="InterPro" id="IPR001387">
    <property type="entry name" value="Cro/C1-type_HTH"/>
</dbReference>
<keyword evidence="3" id="KW-1185">Reference proteome</keyword>
<proteinExistence type="predicted"/>
<gene>
    <name evidence="2" type="ORF">MEBOL_003954</name>
</gene>
<dbReference type="SUPFAM" id="SSF47413">
    <property type="entry name" value="lambda repressor-like DNA-binding domains"/>
    <property type="match status" value="1"/>
</dbReference>
<accession>A0A250IGY8</accession>
<dbReference type="CDD" id="cd00093">
    <property type="entry name" value="HTH_XRE"/>
    <property type="match status" value="1"/>
</dbReference>
<name>A0A250IGY8_9BACT</name>
<dbReference type="EMBL" id="CP022163">
    <property type="protein sequence ID" value="ATB30493.1"/>
    <property type="molecule type" value="Genomic_DNA"/>
</dbReference>
<evidence type="ECO:0000313" key="3">
    <source>
        <dbReference type="Proteomes" id="UP000217289"/>
    </source>
</evidence>
<evidence type="ECO:0000313" key="2">
    <source>
        <dbReference type="EMBL" id="ATB30493.1"/>
    </source>
</evidence>
<dbReference type="SMART" id="SM00530">
    <property type="entry name" value="HTH_XRE"/>
    <property type="match status" value="1"/>
</dbReference>
<dbReference type="RefSeq" id="WP_095978939.1">
    <property type="nucleotide sequence ID" value="NZ_CP022163.1"/>
</dbReference>
<evidence type="ECO:0000259" key="1">
    <source>
        <dbReference type="PROSITE" id="PS50943"/>
    </source>
</evidence>
<sequence length="134" mass="14409">MASKRTPLPPPSQQRMDDKLALALGAAARAARLRAGLTQAEAASKVGLAPGVYGRIERGGMMPSVPTLRRLSIALKIPSDTLLSLSHSEVTAWVDSLPPREERSPDLRRLARSLRNLSPAQLKVLNVIATALTR</sequence>
<dbReference type="GO" id="GO:0003677">
    <property type="term" value="F:DNA binding"/>
    <property type="evidence" value="ECO:0007669"/>
    <property type="project" value="InterPro"/>
</dbReference>
<dbReference type="AlphaFoldDB" id="A0A250IGY8"/>
<reference evidence="2 3" key="1">
    <citation type="submission" date="2017-06" db="EMBL/GenBank/DDBJ databases">
        <authorList>
            <person name="Kim H.J."/>
            <person name="Triplett B.A."/>
        </authorList>
    </citation>
    <scope>NUCLEOTIDE SEQUENCE [LARGE SCALE GENOMIC DNA]</scope>
    <source>
        <strain evidence="2 3">DSM 14713</strain>
    </source>
</reference>